<protein>
    <submittedName>
        <fullName evidence="5">TPR repeat-containing protein</fullName>
    </submittedName>
</protein>
<keyword evidence="2" id="KW-0732">Signal</keyword>
<dbReference type="Proteomes" id="UP000002743">
    <property type="component" value="Chromosome"/>
</dbReference>
<dbReference type="EMBL" id="CP001674">
    <property type="protein sequence ID" value="ACT51657.1"/>
    <property type="molecule type" value="Genomic_DNA"/>
</dbReference>
<dbReference type="InterPro" id="IPR038765">
    <property type="entry name" value="Papain-like_cys_pep_sf"/>
</dbReference>
<feature type="chain" id="PRO_5002973662" evidence="2">
    <location>
        <begin position="25"/>
        <end position="958"/>
    </location>
</feature>
<dbReference type="OrthoDB" id="8595007at2"/>
<dbReference type="SUPFAM" id="SSF54001">
    <property type="entry name" value="Cysteine proteinases"/>
    <property type="match status" value="1"/>
</dbReference>
<feature type="repeat" description="TPR" evidence="1">
    <location>
        <begin position="722"/>
        <end position="755"/>
    </location>
</feature>
<keyword evidence="1" id="KW-0802">TPR repeat</keyword>
<gene>
    <name evidence="5" type="ordered locus">Msip34_2420</name>
</gene>
<dbReference type="eggNOG" id="COG1305">
    <property type="taxonomic scope" value="Bacteria"/>
</dbReference>
<dbReference type="InterPro" id="IPR002931">
    <property type="entry name" value="Transglutaminase-like"/>
</dbReference>
<reference evidence="5 6" key="2">
    <citation type="journal article" date="2011" name="J. Bacteriol.">
        <title>Genomes of three methylotrophs from a single niche uncover genetic and metabolic divergence of Methylophilaceae.</title>
        <authorList>
            <person name="Lapidus A."/>
            <person name="Clum A."/>
            <person name="Labutti K."/>
            <person name="Kaluzhnaya M.G."/>
            <person name="Lim S."/>
            <person name="Beck D.A."/>
            <person name="Glavina Del Rio T."/>
            <person name="Nolan M."/>
            <person name="Mavromatis K."/>
            <person name="Huntemann M."/>
            <person name="Lucas S."/>
            <person name="Lidstrom M.E."/>
            <person name="Ivanova N."/>
            <person name="Chistoserdova L."/>
        </authorList>
    </citation>
    <scope>NUCLEOTIDE SEQUENCE [LARGE SCALE GENOMIC DNA]</scope>
    <source>
        <strain evidence="5 6">SIP3-4</strain>
    </source>
</reference>
<dbReference type="PROSITE" id="PS50005">
    <property type="entry name" value="TPR"/>
    <property type="match status" value="1"/>
</dbReference>
<dbReference type="InterPro" id="IPR024618">
    <property type="entry name" value="DUF3857"/>
</dbReference>
<evidence type="ECO:0000259" key="3">
    <source>
        <dbReference type="Pfam" id="PF01841"/>
    </source>
</evidence>
<dbReference type="SUPFAM" id="SSF48452">
    <property type="entry name" value="TPR-like"/>
    <property type="match status" value="1"/>
</dbReference>
<evidence type="ECO:0000313" key="6">
    <source>
        <dbReference type="Proteomes" id="UP000002743"/>
    </source>
</evidence>
<evidence type="ECO:0000256" key="1">
    <source>
        <dbReference type="PROSITE-ProRule" id="PRU00339"/>
    </source>
</evidence>
<evidence type="ECO:0000256" key="2">
    <source>
        <dbReference type="SAM" id="SignalP"/>
    </source>
</evidence>
<feature type="signal peptide" evidence="2">
    <location>
        <begin position="1"/>
        <end position="24"/>
    </location>
</feature>
<sequence length="958" mass="107320" precursor="true">MSITRLACALLISALSFHGTELLAASKNDKANKAATNANAIVSEGFRYDITPVPSFVQPINRPVQKSASSDSDQEFLLQERQISLLNKTPQRYVHTQTTAYSSNALESVSQVYIQFNPAFEQLALHAIRVWRDGKAIDLTKKVKLDLLRRESNLEKSMYEGDVTAIGILPDIRVQDIVELEYTVSGSNPVFGNHYADLFYMMQMKPVREYRFRMLYPDTRQIAWRLPPGVTAKESSQAGIKQIDISQSNIKPYVQEDKTPGWYLPQQLIEISEYKSWDEVNQWASGLFAYNAPLSGELQQKVQEWQNRKLSQAELAVEVLRWVQQDIRYFGIEMGENSHLPATPDVTFSRKYGDCKDKSLLLATMLHALGIEARPTLASLSMNRNVEKMLPSHAVFDHAIVQAVIEGKTYWLDATRPPQYGKLSNLSFADYGYVLVLNSPQLLQDTRLPDTYESLYQSNDTIKLPSFKGEATLVSVYKATRNAADSLRQMHEQLPVEQFNHAFQDTLLRLYPHARTDGNVEYADDQTNNQVTITTRLNIADLLSYEPGRLVGAFYATEVASWAELPQNTQRSAPFGLAKNMRVVQTFELEFPLSPQIQPAKTNNNKPGEFLSMSASSNTTPQKYSLSLSLKANKEAVPAQRINDYTAETRKLRDQMGMTYSIPINTYDMDDLKALQRVIARFDQKYGNSNSGRAAVRKKDQINLIVVSRDIASGKLTNSNLAKAYKLRANAYDDKGDSAQALKDIRMAQQLDPENPEYRLFEAATLLGNGEYQAAITRFAALAPSEPTMSISDQWMLNQQYAQSLLMSGKPQEASEKFSIAIGLADNSAAKLQSAIWQFIASGSPAAGKAALTSVLDSMPDDDWPRAVAEMLTGKISPDELIAKAASTDIGVREDQYSEAYFYLGKYYQMTNQPEKAKEAFGKCLAQGVTEFQEHNFATLALGKPKTIRKDEGSGFFD</sequence>
<dbReference type="Gene3D" id="3.10.620.30">
    <property type="match status" value="1"/>
</dbReference>
<feature type="domain" description="Transglutaminase-like" evidence="3">
    <location>
        <begin position="306"/>
        <end position="409"/>
    </location>
</feature>
<dbReference type="Gene3D" id="2.60.40.3140">
    <property type="match status" value="1"/>
</dbReference>
<dbReference type="KEGG" id="mei:Msip34_2420"/>
<dbReference type="Gene3D" id="1.25.40.10">
    <property type="entry name" value="Tetratricopeptide repeat domain"/>
    <property type="match status" value="1"/>
</dbReference>
<evidence type="ECO:0000259" key="4">
    <source>
        <dbReference type="Pfam" id="PF12969"/>
    </source>
</evidence>
<dbReference type="HOGENOM" id="CLU_308136_0_0_4"/>
<accession>C6XAB6</accession>
<dbReference type="Pfam" id="PF12969">
    <property type="entry name" value="DUF3857"/>
    <property type="match status" value="1"/>
</dbReference>
<dbReference type="eggNOG" id="COG4785">
    <property type="taxonomic scope" value="Bacteria"/>
</dbReference>
<dbReference type="InterPro" id="IPR019734">
    <property type="entry name" value="TPR_rpt"/>
</dbReference>
<dbReference type="AlphaFoldDB" id="C6XAB6"/>
<dbReference type="Pfam" id="PF01841">
    <property type="entry name" value="Transglut_core"/>
    <property type="match status" value="1"/>
</dbReference>
<keyword evidence="6" id="KW-1185">Reference proteome</keyword>
<evidence type="ECO:0000313" key="5">
    <source>
        <dbReference type="EMBL" id="ACT51657.1"/>
    </source>
</evidence>
<organism evidence="5 6">
    <name type="scientific">Methylovorus glucosotrophus (strain SIP3-4)</name>
    <dbReference type="NCBI Taxonomy" id="582744"/>
    <lineage>
        <taxon>Bacteria</taxon>
        <taxon>Pseudomonadati</taxon>
        <taxon>Pseudomonadota</taxon>
        <taxon>Betaproteobacteria</taxon>
        <taxon>Nitrosomonadales</taxon>
        <taxon>Methylophilaceae</taxon>
        <taxon>Methylovorus</taxon>
    </lineage>
</organism>
<feature type="domain" description="DUF3857" evidence="4">
    <location>
        <begin position="91"/>
        <end position="253"/>
    </location>
</feature>
<reference evidence="6" key="1">
    <citation type="submission" date="2009-07" db="EMBL/GenBank/DDBJ databases">
        <title>Complete sequence of chromosome of Methylovorus sp. SIP3-4.</title>
        <authorList>
            <person name="Lucas S."/>
            <person name="Copeland A."/>
            <person name="Lapidus A."/>
            <person name="Glavina del Rio T."/>
            <person name="Tice H."/>
            <person name="Bruce D."/>
            <person name="Goodwin L."/>
            <person name="Pitluck S."/>
            <person name="Clum A."/>
            <person name="Larimer F."/>
            <person name="Land M."/>
            <person name="Hauser L."/>
            <person name="Kyrpides N."/>
            <person name="Mikhailova N."/>
            <person name="Kayluzhnaya M."/>
            <person name="Chistoserdova L."/>
        </authorList>
    </citation>
    <scope>NUCLEOTIDE SEQUENCE [LARGE SCALE GENOMIC DNA]</scope>
    <source>
        <strain evidence="6">SIP3-4</strain>
    </source>
</reference>
<dbReference type="InterPro" id="IPR011990">
    <property type="entry name" value="TPR-like_helical_dom_sf"/>
</dbReference>
<dbReference type="SMART" id="SM00028">
    <property type="entry name" value="TPR"/>
    <property type="match status" value="2"/>
</dbReference>
<dbReference type="STRING" id="582744.Msip34_2420"/>
<name>C6XAB6_METGS</name>
<dbReference type="RefSeq" id="WP_015830932.1">
    <property type="nucleotide sequence ID" value="NC_012969.1"/>
</dbReference>
<proteinExistence type="predicted"/>